<evidence type="ECO:0000256" key="3">
    <source>
        <dbReference type="ARBA" id="ARBA00023163"/>
    </source>
</evidence>
<dbReference type="RefSeq" id="WP_005190590.1">
    <property type="nucleotide sequence ID" value="NZ_CP045804.1"/>
</dbReference>
<organism evidence="4">
    <name type="scientific">Gordonia amarae</name>
    <dbReference type="NCBI Taxonomy" id="36821"/>
    <lineage>
        <taxon>Bacteria</taxon>
        <taxon>Bacillati</taxon>
        <taxon>Actinomycetota</taxon>
        <taxon>Actinomycetes</taxon>
        <taxon>Mycobacteriales</taxon>
        <taxon>Gordoniaceae</taxon>
        <taxon>Gordonia</taxon>
    </lineage>
</organism>
<reference evidence="4" key="1">
    <citation type="journal article" date="2021" name="Nat. Microbiol.">
        <title>Cocultivation of an ultrasmall environmental parasitic bacterium with lytic ability against bacteria associated with wastewater foams.</title>
        <authorList>
            <person name="Batinovic S."/>
            <person name="Rose J.J.A."/>
            <person name="Ratcliffe J."/>
            <person name="Seviour R.J."/>
            <person name="Petrovski S."/>
        </authorList>
    </citation>
    <scope>NUCLEOTIDE SEQUENCE</scope>
    <source>
        <strain evidence="4">CON44</strain>
    </source>
</reference>
<dbReference type="PANTHER" id="PTHR30055:SF234">
    <property type="entry name" value="HTH-TYPE TRANSCRIPTIONAL REGULATOR BETI"/>
    <property type="match status" value="1"/>
</dbReference>
<dbReference type="Gene3D" id="1.10.357.10">
    <property type="entry name" value="Tetracycline Repressor, domain 2"/>
    <property type="match status" value="1"/>
</dbReference>
<dbReference type="EMBL" id="CP045810">
    <property type="protein sequence ID" value="QHN40555.1"/>
    <property type="molecule type" value="Genomic_DNA"/>
</dbReference>
<evidence type="ECO:0000256" key="2">
    <source>
        <dbReference type="ARBA" id="ARBA00023125"/>
    </source>
</evidence>
<sequence>MSGKPAQVSRGDRRKAKTRAALIGAAVGFLSEGRTSVSIQEITDAADVGFGTFYNHFDTKEDLFAAAVTATLDGWAALRARATAGLVDPAEIFARSFRVAGRLQPVHPTMVRLVLNSGAQVLSSEHGLRPGAVEDIGRGIESGRFAVRDVDAAVMMAGGLLLALLQMLESTDAPAGSTADLFAERALVMLGVASDEAHDICHRELPDISVEL</sequence>
<dbReference type="InterPro" id="IPR050109">
    <property type="entry name" value="HTH-type_TetR-like_transc_reg"/>
</dbReference>
<dbReference type="InterPro" id="IPR001647">
    <property type="entry name" value="HTH_TetR"/>
</dbReference>
<dbReference type="Pfam" id="PF21306">
    <property type="entry name" value="TetR_C_40"/>
    <property type="match status" value="1"/>
</dbReference>
<dbReference type="PANTHER" id="PTHR30055">
    <property type="entry name" value="HTH-TYPE TRANSCRIPTIONAL REGULATOR RUTR"/>
    <property type="match status" value="1"/>
</dbReference>
<dbReference type="AlphaFoldDB" id="A0A857L085"/>
<accession>A0A857L085</accession>
<dbReference type="GO" id="GO:0000976">
    <property type="term" value="F:transcription cis-regulatory region binding"/>
    <property type="evidence" value="ECO:0007669"/>
    <property type="project" value="TreeGrafter"/>
</dbReference>
<dbReference type="GO" id="GO:0003700">
    <property type="term" value="F:DNA-binding transcription factor activity"/>
    <property type="evidence" value="ECO:0007669"/>
    <property type="project" value="TreeGrafter"/>
</dbReference>
<dbReference type="PROSITE" id="PS50977">
    <property type="entry name" value="HTH_TETR_2"/>
    <property type="match status" value="1"/>
</dbReference>
<name>A0A857L085_9ACTN</name>
<evidence type="ECO:0000256" key="1">
    <source>
        <dbReference type="ARBA" id="ARBA00023015"/>
    </source>
</evidence>
<dbReference type="InterPro" id="IPR009057">
    <property type="entry name" value="Homeodomain-like_sf"/>
</dbReference>
<proteinExistence type="predicted"/>
<keyword evidence="2" id="KW-0238">DNA-binding</keyword>
<dbReference type="Pfam" id="PF00440">
    <property type="entry name" value="TetR_N"/>
    <property type="match status" value="1"/>
</dbReference>
<keyword evidence="1" id="KW-0805">Transcription regulation</keyword>
<evidence type="ECO:0000313" key="4">
    <source>
        <dbReference type="EMBL" id="QHN40555.1"/>
    </source>
</evidence>
<gene>
    <name evidence="4" type="ORF">GII30_16650</name>
</gene>
<keyword evidence="3" id="KW-0804">Transcription</keyword>
<dbReference type="SUPFAM" id="SSF46689">
    <property type="entry name" value="Homeodomain-like"/>
    <property type="match status" value="1"/>
</dbReference>
<dbReference type="InterPro" id="IPR049513">
    <property type="entry name" value="TetR_C_40"/>
</dbReference>
<protein>
    <submittedName>
        <fullName evidence="4">TetR family transcriptional regulator</fullName>
    </submittedName>
</protein>